<dbReference type="EMBL" id="JAENJH010000001">
    <property type="protein sequence ID" value="MBK1783611.1"/>
    <property type="molecule type" value="Genomic_DNA"/>
</dbReference>
<evidence type="ECO:0000313" key="2">
    <source>
        <dbReference type="Proteomes" id="UP000635245"/>
    </source>
</evidence>
<comment type="caution">
    <text evidence="1">The sequence shown here is derived from an EMBL/GenBank/DDBJ whole genome shotgun (WGS) entry which is preliminary data.</text>
</comment>
<reference evidence="1" key="1">
    <citation type="submission" date="2020-12" db="EMBL/GenBank/DDBJ databases">
        <title>Prauserella sp. ASG 168, a novel actinomycete isolated from cave rock.</title>
        <authorList>
            <person name="Suriyachadkun C."/>
        </authorList>
    </citation>
    <scope>NUCLEOTIDE SEQUENCE</scope>
    <source>
        <strain evidence="1">ASG 168</strain>
    </source>
</reference>
<sequence>MSWLLRGDGRVTRIGADGWPVRGDEHGVAPSALLRDTACLLDGCEPGLRLTRTTSEHVIVPDGAVFLREWMRGAAVDLEGVTDPPATALDADILDPLTPLVEFAHEVRARLRC</sequence>
<proteinExistence type="predicted"/>
<dbReference type="AlphaFoldDB" id="A0A934V1P1"/>
<evidence type="ECO:0000313" key="1">
    <source>
        <dbReference type="EMBL" id="MBK1783611.1"/>
    </source>
</evidence>
<dbReference type="Proteomes" id="UP000635245">
    <property type="component" value="Unassembled WGS sequence"/>
</dbReference>
<dbReference type="RefSeq" id="WP_200315061.1">
    <property type="nucleotide sequence ID" value="NZ_JAENJH010000001.1"/>
</dbReference>
<keyword evidence="2" id="KW-1185">Reference proteome</keyword>
<gene>
    <name evidence="1" type="ORF">JHE00_04670</name>
</gene>
<accession>A0A934V1P1</accession>
<name>A0A934V1P1_9PSEU</name>
<organism evidence="1 2">
    <name type="scientific">Prauserella cavernicola</name>
    <dbReference type="NCBI Taxonomy" id="2800127"/>
    <lineage>
        <taxon>Bacteria</taxon>
        <taxon>Bacillati</taxon>
        <taxon>Actinomycetota</taxon>
        <taxon>Actinomycetes</taxon>
        <taxon>Pseudonocardiales</taxon>
        <taxon>Pseudonocardiaceae</taxon>
        <taxon>Prauserella</taxon>
    </lineage>
</organism>
<protein>
    <submittedName>
        <fullName evidence="1">Uncharacterized protein</fullName>
    </submittedName>
</protein>